<reference evidence="2" key="1">
    <citation type="journal article" date="2012" name="Nature">
        <title>The tomato genome sequence provides insights into fleshy fruit evolution.</title>
        <authorList>
            <consortium name="Tomato Genome Consortium"/>
        </authorList>
    </citation>
    <scope>NUCLEOTIDE SEQUENCE [LARGE SCALE GENOMIC DNA]</scope>
    <source>
        <strain evidence="2">cv. Heinz 1706</strain>
    </source>
</reference>
<proteinExistence type="predicted"/>
<reference evidence="2" key="2">
    <citation type="submission" date="2019-01" db="UniProtKB">
        <authorList>
            <consortium name="EnsemblPlants"/>
        </authorList>
    </citation>
    <scope>IDENTIFICATION</scope>
    <source>
        <strain evidence="2">cv. Heinz 1706</strain>
    </source>
</reference>
<keyword evidence="1" id="KW-0812">Transmembrane</keyword>
<sequence>MKVISCYDWRSSFQLCMFSFVNNYHLIGDIIAVREDGYRFISYIWSFLCIIFCYLRLDSTCPLPNRIGLLIPNLYS</sequence>
<keyword evidence="1" id="KW-1133">Transmembrane helix</keyword>
<feature type="transmembrane region" description="Helical" evidence="1">
    <location>
        <begin position="40"/>
        <end position="57"/>
    </location>
</feature>
<evidence type="ECO:0000256" key="1">
    <source>
        <dbReference type="SAM" id="Phobius"/>
    </source>
</evidence>
<dbReference type="InParanoid" id="A0A3Q7J7B9"/>
<organism evidence="2">
    <name type="scientific">Solanum lycopersicum</name>
    <name type="common">Tomato</name>
    <name type="synonym">Lycopersicon esculentum</name>
    <dbReference type="NCBI Taxonomy" id="4081"/>
    <lineage>
        <taxon>Eukaryota</taxon>
        <taxon>Viridiplantae</taxon>
        <taxon>Streptophyta</taxon>
        <taxon>Embryophyta</taxon>
        <taxon>Tracheophyta</taxon>
        <taxon>Spermatophyta</taxon>
        <taxon>Magnoliopsida</taxon>
        <taxon>eudicotyledons</taxon>
        <taxon>Gunneridae</taxon>
        <taxon>Pentapetalae</taxon>
        <taxon>asterids</taxon>
        <taxon>lamiids</taxon>
        <taxon>Solanales</taxon>
        <taxon>Solanaceae</taxon>
        <taxon>Solanoideae</taxon>
        <taxon>Solaneae</taxon>
        <taxon>Solanum</taxon>
        <taxon>Solanum subgen. Lycopersicon</taxon>
    </lineage>
</organism>
<dbReference type="EnsemblPlants" id="Solyc12g035260.1.1">
    <property type="protein sequence ID" value="Solyc12g035260.1.1.1"/>
    <property type="gene ID" value="Solyc12g035260.1"/>
</dbReference>
<name>A0A3Q7J7B9_SOLLC</name>
<accession>A0A3Q7J7B9</accession>
<keyword evidence="1" id="KW-0472">Membrane</keyword>
<dbReference type="AlphaFoldDB" id="A0A3Q7J7B9"/>
<keyword evidence="3" id="KW-1185">Reference proteome</keyword>
<dbReference type="Gramene" id="Solyc12g035260.1.1">
    <property type="protein sequence ID" value="Solyc12g035260.1.1.1"/>
    <property type="gene ID" value="Solyc12g035260.1"/>
</dbReference>
<protein>
    <submittedName>
        <fullName evidence="2">Uncharacterized protein</fullName>
    </submittedName>
</protein>
<evidence type="ECO:0000313" key="3">
    <source>
        <dbReference type="Proteomes" id="UP000004994"/>
    </source>
</evidence>
<dbReference type="PaxDb" id="4081-Solyc12g035260.1.1"/>
<evidence type="ECO:0000313" key="2">
    <source>
        <dbReference type="EnsemblPlants" id="Solyc12g035260.1.1.1"/>
    </source>
</evidence>
<dbReference type="Proteomes" id="UP000004994">
    <property type="component" value="Chromosome 12"/>
</dbReference>